<dbReference type="InterPro" id="IPR022742">
    <property type="entry name" value="Hydrolase_4"/>
</dbReference>
<gene>
    <name evidence="2" type="ORF">SAMN02745111_01256</name>
</gene>
<dbReference type="InterPro" id="IPR029058">
    <property type="entry name" value="AB_hydrolase_fold"/>
</dbReference>
<dbReference type="GO" id="GO:0016787">
    <property type="term" value="F:hydrolase activity"/>
    <property type="evidence" value="ECO:0007669"/>
    <property type="project" value="UniProtKB-KW"/>
</dbReference>
<organism evidence="2 3">
    <name type="scientific">Eubacterium uniforme</name>
    <dbReference type="NCBI Taxonomy" id="39495"/>
    <lineage>
        <taxon>Bacteria</taxon>
        <taxon>Bacillati</taxon>
        <taxon>Bacillota</taxon>
        <taxon>Clostridia</taxon>
        <taxon>Eubacteriales</taxon>
        <taxon>Eubacteriaceae</taxon>
        <taxon>Eubacterium</taxon>
    </lineage>
</organism>
<keyword evidence="3" id="KW-1185">Reference proteome</keyword>
<feature type="domain" description="Serine aminopeptidase S33" evidence="1">
    <location>
        <begin position="14"/>
        <end position="276"/>
    </location>
</feature>
<evidence type="ECO:0000313" key="3">
    <source>
        <dbReference type="Proteomes" id="UP000190814"/>
    </source>
</evidence>
<proteinExistence type="predicted"/>
<dbReference type="InterPro" id="IPR051044">
    <property type="entry name" value="MAG_DAG_Lipase"/>
</dbReference>
<evidence type="ECO:0000313" key="2">
    <source>
        <dbReference type="EMBL" id="SKA66259.1"/>
    </source>
</evidence>
<reference evidence="2 3" key="1">
    <citation type="submission" date="2017-02" db="EMBL/GenBank/DDBJ databases">
        <authorList>
            <person name="Peterson S.W."/>
        </authorList>
    </citation>
    <scope>NUCLEOTIDE SEQUENCE [LARGE SCALE GENOMIC DNA]</scope>
    <source>
        <strain evidence="2 3">ATCC 35992</strain>
    </source>
</reference>
<dbReference type="AlphaFoldDB" id="A0A1T4VMU4"/>
<sequence length="294" mass="33649">MQPVTIMMPPGDIKPIGVMNFVHGMCEHRKRYEKIMTYYSKKGYICAMKDLKGHGENIEKPEDLGYVGKKGYMQYIDDLQDFNVYLRREYPGIPLILIGHSMGSLIVRTYIKEHDDMIDCLIISGSPSNSKLTGLGKILTRVLAVFNGWEYRSPMIADMVTGAFEKPFATEGIKNSWLSSDMGVATLYNKDPLCGFTYTLNGYMALLDLVKQTYTEKGWKLKNPKLRIAFLSGEKDPCRVSNKLFKTAVQLMRNVGYRRVTSKLFPGMRHEIFNEIKVRDVYAEIDNVLDTIYK</sequence>
<dbReference type="Pfam" id="PF12146">
    <property type="entry name" value="Hydrolase_4"/>
    <property type="match status" value="1"/>
</dbReference>
<dbReference type="PANTHER" id="PTHR11614">
    <property type="entry name" value="PHOSPHOLIPASE-RELATED"/>
    <property type="match status" value="1"/>
</dbReference>
<accession>A0A1T4VMU4</accession>
<dbReference type="STRING" id="39495.SAMN02745111_01256"/>
<keyword evidence="2" id="KW-0378">Hydrolase</keyword>
<dbReference type="SUPFAM" id="SSF53474">
    <property type="entry name" value="alpha/beta-Hydrolases"/>
    <property type="match status" value="1"/>
</dbReference>
<name>A0A1T4VMU4_9FIRM</name>
<dbReference type="EMBL" id="FUXZ01000007">
    <property type="protein sequence ID" value="SKA66259.1"/>
    <property type="molecule type" value="Genomic_DNA"/>
</dbReference>
<evidence type="ECO:0000259" key="1">
    <source>
        <dbReference type="Pfam" id="PF12146"/>
    </source>
</evidence>
<protein>
    <submittedName>
        <fullName evidence="2">Lysophospholipase, alpha-beta hydrolase superfamily</fullName>
    </submittedName>
</protein>
<dbReference type="Proteomes" id="UP000190814">
    <property type="component" value="Unassembled WGS sequence"/>
</dbReference>
<dbReference type="Gene3D" id="3.40.50.1820">
    <property type="entry name" value="alpha/beta hydrolase"/>
    <property type="match status" value="1"/>
</dbReference>